<sequence>MSRLALGLSYRDCPGLASKLNPLSLKSLWVMTEAEQLDCEMNQLIYDMNYSSLKEVTLVRTKRSPVTESMESSQANLGVLEYFDGHEKHLKSGNATDVVARVVLIKDGL</sequence>
<accession>A0A9P6SXR3</accession>
<organism evidence="1 2">
    <name type="scientific">Entomortierella chlamydospora</name>
    <dbReference type="NCBI Taxonomy" id="101097"/>
    <lineage>
        <taxon>Eukaryota</taxon>
        <taxon>Fungi</taxon>
        <taxon>Fungi incertae sedis</taxon>
        <taxon>Mucoromycota</taxon>
        <taxon>Mortierellomycotina</taxon>
        <taxon>Mortierellomycetes</taxon>
        <taxon>Mortierellales</taxon>
        <taxon>Mortierellaceae</taxon>
        <taxon>Entomortierella</taxon>
    </lineage>
</organism>
<proteinExistence type="predicted"/>
<dbReference type="EMBL" id="JAAAID010001336">
    <property type="protein sequence ID" value="KAG0010448.1"/>
    <property type="molecule type" value="Genomic_DNA"/>
</dbReference>
<dbReference type="Proteomes" id="UP000703661">
    <property type="component" value="Unassembled WGS sequence"/>
</dbReference>
<name>A0A9P6SXR3_9FUNG</name>
<dbReference type="AlphaFoldDB" id="A0A9P6SXR3"/>
<keyword evidence="2" id="KW-1185">Reference proteome</keyword>
<protein>
    <submittedName>
        <fullName evidence="1">Uncharacterized protein</fullName>
    </submittedName>
</protein>
<comment type="caution">
    <text evidence="1">The sequence shown here is derived from an EMBL/GenBank/DDBJ whole genome shotgun (WGS) entry which is preliminary data.</text>
</comment>
<evidence type="ECO:0000313" key="1">
    <source>
        <dbReference type="EMBL" id="KAG0010448.1"/>
    </source>
</evidence>
<reference evidence="1" key="1">
    <citation type="journal article" date="2020" name="Fungal Divers.">
        <title>Resolving the Mortierellaceae phylogeny through synthesis of multi-gene phylogenetics and phylogenomics.</title>
        <authorList>
            <person name="Vandepol N."/>
            <person name="Liber J."/>
            <person name="Desiro A."/>
            <person name="Na H."/>
            <person name="Kennedy M."/>
            <person name="Barry K."/>
            <person name="Grigoriev I.V."/>
            <person name="Miller A.N."/>
            <person name="O'Donnell K."/>
            <person name="Stajich J.E."/>
            <person name="Bonito G."/>
        </authorList>
    </citation>
    <scope>NUCLEOTIDE SEQUENCE</scope>
    <source>
        <strain evidence="1">NRRL 2769</strain>
    </source>
</reference>
<evidence type="ECO:0000313" key="2">
    <source>
        <dbReference type="Proteomes" id="UP000703661"/>
    </source>
</evidence>
<gene>
    <name evidence="1" type="ORF">BGZ80_001473</name>
</gene>